<organism evidence="1 2">
    <name type="scientific">Hordeum vulgare subsp. vulgare</name>
    <name type="common">Domesticated barley</name>
    <dbReference type="NCBI Taxonomy" id="112509"/>
    <lineage>
        <taxon>Eukaryota</taxon>
        <taxon>Viridiplantae</taxon>
        <taxon>Streptophyta</taxon>
        <taxon>Embryophyta</taxon>
        <taxon>Tracheophyta</taxon>
        <taxon>Spermatophyta</taxon>
        <taxon>Magnoliopsida</taxon>
        <taxon>Liliopsida</taxon>
        <taxon>Poales</taxon>
        <taxon>Poaceae</taxon>
        <taxon>BOP clade</taxon>
        <taxon>Pooideae</taxon>
        <taxon>Triticodae</taxon>
        <taxon>Triticeae</taxon>
        <taxon>Hordeinae</taxon>
        <taxon>Hordeum</taxon>
    </lineage>
</organism>
<evidence type="ECO:0000313" key="1">
    <source>
        <dbReference type="EnsemblPlants" id="HORVU.MOREX.r3.2HG0134780.1.CDS1"/>
    </source>
</evidence>
<name>A0A8I6WBW5_HORVV</name>
<dbReference type="Proteomes" id="UP000011116">
    <property type="component" value="Chromosome 2H"/>
</dbReference>
<reference evidence="1" key="3">
    <citation type="submission" date="2022-01" db="UniProtKB">
        <authorList>
            <consortium name="EnsemblPlants"/>
        </authorList>
    </citation>
    <scope>IDENTIFICATION</scope>
    <source>
        <strain evidence="1">subsp. vulgare</strain>
    </source>
</reference>
<sequence>MKDSFHDATKSLEPLPMSRVTPPVEILATLEMITQVARAAILRSYGKLILSERLYQALFELPMDFRKEWMLILN</sequence>
<reference evidence="1" key="2">
    <citation type="submission" date="2020-10" db="EMBL/GenBank/DDBJ databases">
        <authorList>
            <person name="Scholz U."/>
            <person name="Mascher M."/>
            <person name="Fiebig A."/>
        </authorList>
    </citation>
    <scope>NUCLEOTIDE SEQUENCE [LARGE SCALE GENOMIC DNA]</scope>
    <source>
        <strain evidence="1">cv. Morex</strain>
    </source>
</reference>
<dbReference type="AlphaFoldDB" id="A0A8I6WBW5"/>
<dbReference type="SMR" id="A0A8I6WBW5"/>
<evidence type="ECO:0000313" key="2">
    <source>
        <dbReference type="Proteomes" id="UP000011116"/>
    </source>
</evidence>
<protein>
    <submittedName>
        <fullName evidence="1">Uncharacterized protein</fullName>
    </submittedName>
</protein>
<accession>A0A8I6WBW5</accession>
<keyword evidence="2" id="KW-1185">Reference proteome</keyword>
<proteinExistence type="predicted"/>
<reference evidence="2" key="1">
    <citation type="journal article" date="2012" name="Nature">
        <title>A physical, genetic and functional sequence assembly of the barley genome.</title>
        <authorList>
            <consortium name="The International Barley Genome Sequencing Consortium"/>
            <person name="Mayer K.F."/>
            <person name="Waugh R."/>
            <person name="Brown J.W."/>
            <person name="Schulman A."/>
            <person name="Langridge P."/>
            <person name="Platzer M."/>
            <person name="Fincher G.B."/>
            <person name="Muehlbauer G.J."/>
            <person name="Sato K."/>
            <person name="Close T.J."/>
            <person name="Wise R.P."/>
            <person name="Stein N."/>
        </authorList>
    </citation>
    <scope>NUCLEOTIDE SEQUENCE [LARGE SCALE GENOMIC DNA]</scope>
    <source>
        <strain evidence="2">cv. Morex</strain>
    </source>
</reference>
<dbReference type="Gramene" id="HORVU.MOREX.r3.2HG0134780.1">
    <property type="protein sequence ID" value="HORVU.MOREX.r3.2HG0134780.1.CDS1"/>
    <property type="gene ID" value="HORVU.MOREX.r3.2HG0134780"/>
</dbReference>
<dbReference type="Gramene" id="HORVU.MOREX.r2.2HG0111050.1">
    <property type="protein sequence ID" value="HORVU.MOREX.r2.2HG0111050.1.CDS.1"/>
    <property type="gene ID" value="HORVU.MOREX.r2.2HG0111050"/>
</dbReference>
<dbReference type="EnsemblPlants" id="HORVU.MOREX.r3.2HG0134780.1">
    <property type="protein sequence ID" value="HORVU.MOREX.r3.2HG0134780.1.CDS1"/>
    <property type="gene ID" value="HORVU.MOREX.r3.2HG0134780"/>
</dbReference>